<protein>
    <recommendedName>
        <fullName evidence="3">DUF4249 domain-containing protein</fullName>
    </recommendedName>
</protein>
<name>A0A2V3ZVX7_9BACT</name>
<dbReference type="AlphaFoldDB" id="A0A2V3ZVX7"/>
<sequence length="403" mass="45952">MLSNKVKIIFFYLLLSILPFWSCMDPYKVDISNSENLLVVEALITDENKSHVVKISRSISDFGDVYSSEENATVIIVCNDGTEEVLTEKSPGFYVTDSLNFKAIVGNCYKLRIKTKDGDAYESSDCKMLPPTAIDRIYYEINEITNVNDEQIGGIQFYVDGKAEPGSYIRWLYEEVWKFAIPYPQYATFVDNEEGDGKELVSITPKNVYCWKKSESHEIAVQSLENQSSTLIKDKKVCFVPTGINDKFNIKYSINIKQLSISREEYNYLHKLKESTEEIDDLFGSQPYSVKGNIKNITNANEPVLGYFQMGSVTSKRVFISWQDAIDLGIQNVIVLESCPTDTIYTNEGSFKDLYSIYEHYVINGDLVLHDREMLPTGLILTEPQCADCRLTGSPNRPEFWED</sequence>
<dbReference type="Proteomes" id="UP000248079">
    <property type="component" value="Unassembled WGS sequence"/>
</dbReference>
<dbReference type="EMBL" id="QFLI01000006">
    <property type="protein sequence ID" value="PXX99039.1"/>
    <property type="molecule type" value="Genomic_DNA"/>
</dbReference>
<evidence type="ECO:0000313" key="2">
    <source>
        <dbReference type="Proteomes" id="UP000248079"/>
    </source>
</evidence>
<gene>
    <name evidence="1" type="ORF">DF185_14250</name>
</gene>
<organism evidence="1 2">
    <name type="scientific">Marinifilum breve</name>
    <dbReference type="NCBI Taxonomy" id="2184082"/>
    <lineage>
        <taxon>Bacteria</taxon>
        <taxon>Pseudomonadati</taxon>
        <taxon>Bacteroidota</taxon>
        <taxon>Bacteroidia</taxon>
        <taxon>Marinilabiliales</taxon>
        <taxon>Marinifilaceae</taxon>
    </lineage>
</organism>
<keyword evidence="2" id="KW-1185">Reference proteome</keyword>
<proteinExistence type="predicted"/>
<reference evidence="1 2" key="1">
    <citation type="submission" date="2018-05" db="EMBL/GenBank/DDBJ databases">
        <title>Marinifilum breve JC075T sp. nov., a marine bacterium isolated from Yongle Blue Hole in the South China Sea.</title>
        <authorList>
            <person name="Fu T."/>
        </authorList>
    </citation>
    <scope>NUCLEOTIDE SEQUENCE [LARGE SCALE GENOMIC DNA]</scope>
    <source>
        <strain evidence="1 2">JC075</strain>
    </source>
</reference>
<evidence type="ECO:0000313" key="1">
    <source>
        <dbReference type="EMBL" id="PXX99039.1"/>
    </source>
</evidence>
<dbReference type="InterPro" id="IPR025345">
    <property type="entry name" value="DUF4249"/>
</dbReference>
<comment type="caution">
    <text evidence="1">The sequence shown here is derived from an EMBL/GenBank/DDBJ whole genome shotgun (WGS) entry which is preliminary data.</text>
</comment>
<dbReference type="RefSeq" id="WP_110361434.1">
    <property type="nucleotide sequence ID" value="NZ_QFLI01000006.1"/>
</dbReference>
<evidence type="ECO:0008006" key="3">
    <source>
        <dbReference type="Google" id="ProtNLM"/>
    </source>
</evidence>
<dbReference type="Pfam" id="PF14054">
    <property type="entry name" value="DUF4249"/>
    <property type="match status" value="1"/>
</dbReference>
<dbReference type="OrthoDB" id="1062680at2"/>
<accession>A0A2V3ZVX7</accession>